<keyword evidence="1" id="KW-1133">Transmembrane helix</keyword>
<feature type="transmembrane region" description="Helical" evidence="1">
    <location>
        <begin position="107"/>
        <end position="131"/>
    </location>
</feature>
<feature type="transmembrane region" description="Helical" evidence="1">
    <location>
        <begin position="182"/>
        <end position="202"/>
    </location>
</feature>
<proteinExistence type="predicted"/>
<protein>
    <recommendedName>
        <fullName evidence="2">Cyclic nucleotide-binding domain-containing protein</fullName>
    </recommendedName>
</protein>
<evidence type="ECO:0000313" key="3">
    <source>
        <dbReference type="EMBL" id="CAH1164882.1"/>
    </source>
</evidence>
<keyword evidence="1" id="KW-0812">Transmembrane</keyword>
<dbReference type="Gene3D" id="1.10.287.630">
    <property type="entry name" value="Helix hairpin bin"/>
    <property type="match status" value="1"/>
</dbReference>
<dbReference type="GO" id="GO:0003254">
    <property type="term" value="P:regulation of membrane depolarization"/>
    <property type="evidence" value="ECO:0007669"/>
    <property type="project" value="TreeGrafter"/>
</dbReference>
<dbReference type="SUPFAM" id="SSF51206">
    <property type="entry name" value="cAMP-binding domain-like"/>
    <property type="match status" value="1"/>
</dbReference>
<dbReference type="InterPro" id="IPR014710">
    <property type="entry name" value="RmlC-like_jellyroll"/>
</dbReference>
<evidence type="ECO:0000313" key="4">
    <source>
        <dbReference type="Proteomes" id="UP001153712"/>
    </source>
</evidence>
<dbReference type="InterPro" id="IPR000595">
    <property type="entry name" value="cNMP-bd_dom"/>
</dbReference>
<dbReference type="OrthoDB" id="2021138at2759"/>
<dbReference type="PANTHER" id="PTHR45689:SF14">
    <property type="entry name" value="CYCLIC NUCLEOTIDE-GATED CATION CHANNEL SUBUNIT A-LIKE PROTEIN"/>
    <property type="match status" value="1"/>
</dbReference>
<dbReference type="GO" id="GO:0035725">
    <property type="term" value="P:sodium ion transmembrane transport"/>
    <property type="evidence" value="ECO:0007669"/>
    <property type="project" value="TreeGrafter"/>
</dbReference>
<keyword evidence="4" id="KW-1185">Reference proteome</keyword>
<dbReference type="GO" id="GO:0098855">
    <property type="term" value="C:HCN channel complex"/>
    <property type="evidence" value="ECO:0007669"/>
    <property type="project" value="TreeGrafter"/>
</dbReference>
<feature type="transmembrane region" description="Helical" evidence="1">
    <location>
        <begin position="223"/>
        <end position="248"/>
    </location>
</feature>
<dbReference type="CDD" id="cd00038">
    <property type="entry name" value="CAP_ED"/>
    <property type="match status" value="1"/>
</dbReference>
<feature type="domain" description="Cyclic nucleotide-binding" evidence="2">
    <location>
        <begin position="410"/>
        <end position="526"/>
    </location>
</feature>
<dbReference type="Proteomes" id="UP001153712">
    <property type="component" value="Chromosome 13"/>
</dbReference>
<name>A0A9P0DUV4_PHYSR</name>
<dbReference type="InterPro" id="IPR051413">
    <property type="entry name" value="K/Na_HCN_channel"/>
</dbReference>
<dbReference type="PANTHER" id="PTHR45689">
    <property type="entry name" value="I[[H]] CHANNEL, ISOFORM E"/>
    <property type="match status" value="1"/>
</dbReference>
<dbReference type="InterPro" id="IPR018490">
    <property type="entry name" value="cNMP-bd_dom_sf"/>
</dbReference>
<sequence length="565" mass="67180">MRRYLEHKCSLRIDDQRAEILPTHPAGKWKETWIRRLKLSLAMNEDHPIVKRYYKTNATMRNEMKLHTRGRHWFVIHPFSKFNFGVQIVYTILFLERWLLLVEYFNVPFWLKVLEIIRDLIWVVMMLSFFFTGYTEYKTREVVMHPKKTARHYLFTYFAIDLFMVIEDIIGKMLLDLNKSDIEVFVMALQVVIVLYTICFVIRLRTVLNFIENFALFAKLNNFYIFLFNRLIVLIFMLHLFAILFFLIPRCYYVTMNERIIPPTSWISLRKLTKNLNTDAYVESLLIVISYFLGSHYQDNFTEVCEQILLIIFSLIGKVYVITFIAHMLVKFIVVNKSEGEYENMHLQLINYMKTMKVPGKLQKQILDRFVFKHQKKYFDDDQLMATLSEPLKLELFIYSSRRLMRNNGLLKKLSPYQKGFLMAHMKSETYSKGESICEFDSSPYLYFIASGSILALGRDDLLLYRLTDGDEFGMPSKYKGCEKEVVKFLVRETSEIFSVEKSVILEMIGEEAVLKKHFLQLVEERQKLVNNAFKNLRLGGESLLHNLRMGTILEYRLRKELVLD</sequence>
<evidence type="ECO:0000256" key="1">
    <source>
        <dbReference type="SAM" id="Phobius"/>
    </source>
</evidence>
<dbReference type="PROSITE" id="PS50042">
    <property type="entry name" value="CNMP_BINDING_3"/>
    <property type="match status" value="1"/>
</dbReference>
<feature type="transmembrane region" description="Helical" evidence="1">
    <location>
        <begin position="280"/>
        <end position="297"/>
    </location>
</feature>
<reference evidence="3" key="1">
    <citation type="submission" date="2022-01" db="EMBL/GenBank/DDBJ databases">
        <authorList>
            <person name="King R."/>
        </authorList>
    </citation>
    <scope>NUCLEOTIDE SEQUENCE</scope>
</reference>
<evidence type="ECO:0000259" key="2">
    <source>
        <dbReference type="PROSITE" id="PS50042"/>
    </source>
</evidence>
<dbReference type="GO" id="GO:0005249">
    <property type="term" value="F:voltage-gated potassium channel activity"/>
    <property type="evidence" value="ECO:0007669"/>
    <property type="project" value="TreeGrafter"/>
</dbReference>
<feature type="transmembrane region" description="Helical" evidence="1">
    <location>
        <begin position="309"/>
        <end position="330"/>
    </location>
</feature>
<dbReference type="AlphaFoldDB" id="A0A9P0DUV4"/>
<feature type="transmembrane region" description="Helical" evidence="1">
    <location>
        <begin position="73"/>
        <end position="95"/>
    </location>
</feature>
<keyword evidence="1" id="KW-0472">Membrane</keyword>
<accession>A0A9P0DUV4</accession>
<organism evidence="3 4">
    <name type="scientific">Phyllotreta striolata</name>
    <name type="common">Striped flea beetle</name>
    <name type="synonym">Crioceris striolata</name>
    <dbReference type="NCBI Taxonomy" id="444603"/>
    <lineage>
        <taxon>Eukaryota</taxon>
        <taxon>Metazoa</taxon>
        <taxon>Ecdysozoa</taxon>
        <taxon>Arthropoda</taxon>
        <taxon>Hexapoda</taxon>
        <taxon>Insecta</taxon>
        <taxon>Pterygota</taxon>
        <taxon>Neoptera</taxon>
        <taxon>Endopterygota</taxon>
        <taxon>Coleoptera</taxon>
        <taxon>Polyphaga</taxon>
        <taxon>Cucujiformia</taxon>
        <taxon>Chrysomeloidea</taxon>
        <taxon>Chrysomelidae</taxon>
        <taxon>Galerucinae</taxon>
        <taxon>Alticini</taxon>
        <taxon>Phyllotreta</taxon>
    </lineage>
</organism>
<dbReference type="Gene3D" id="2.60.120.10">
    <property type="entry name" value="Jelly Rolls"/>
    <property type="match status" value="1"/>
</dbReference>
<feature type="transmembrane region" description="Helical" evidence="1">
    <location>
        <begin position="152"/>
        <end position="170"/>
    </location>
</feature>
<dbReference type="EMBL" id="OU900106">
    <property type="protein sequence ID" value="CAH1164882.1"/>
    <property type="molecule type" value="Genomic_DNA"/>
</dbReference>
<gene>
    <name evidence="3" type="ORF">PHYEVI_LOCUS3610</name>
</gene>